<protein>
    <recommendedName>
        <fullName evidence="4 11">Protoporphyrinogen oxidase</fullName>
        <ecNumber evidence="4 11">1.3.3.4</ecNumber>
    </recommendedName>
</protein>
<dbReference type="SUPFAM" id="SSF51905">
    <property type="entry name" value="FAD/NAD(P)-binding domain"/>
    <property type="match status" value="1"/>
</dbReference>
<dbReference type="PANTHER" id="PTHR42923">
    <property type="entry name" value="PROTOPORPHYRINOGEN OXIDASE"/>
    <property type="match status" value="1"/>
</dbReference>
<keyword evidence="7 11" id="KW-0560">Oxidoreductase</keyword>
<comment type="subcellular location">
    <subcellularLocation>
        <location evidence="11">Mitochondrion inner membrane</location>
    </subcellularLocation>
</comment>
<comment type="catalytic activity">
    <reaction evidence="10 11">
        <text>protoporphyrinogen IX + 3 O2 = protoporphyrin IX + 3 H2O2</text>
        <dbReference type="Rhea" id="RHEA:25576"/>
        <dbReference type="ChEBI" id="CHEBI:15379"/>
        <dbReference type="ChEBI" id="CHEBI:16240"/>
        <dbReference type="ChEBI" id="CHEBI:57306"/>
        <dbReference type="ChEBI" id="CHEBI:57307"/>
        <dbReference type="EC" id="1.3.3.4"/>
    </reaction>
</comment>
<evidence type="ECO:0000259" key="12">
    <source>
        <dbReference type="Pfam" id="PF01593"/>
    </source>
</evidence>
<evidence type="ECO:0000256" key="8">
    <source>
        <dbReference type="ARBA" id="ARBA00023133"/>
    </source>
</evidence>
<comment type="function">
    <text evidence="1 11">Catalyzes the 6-electron oxidation of protoporphyrinogen-IX to form protoporphyrin-IX.</text>
</comment>
<evidence type="ECO:0000256" key="6">
    <source>
        <dbReference type="ARBA" id="ARBA00022827"/>
    </source>
</evidence>
<dbReference type="Proteomes" id="UP001280581">
    <property type="component" value="Unassembled WGS sequence"/>
</dbReference>
<keyword evidence="9 11" id="KW-0627">Porphyrin biosynthesis</keyword>
<dbReference type="InterPro" id="IPR004572">
    <property type="entry name" value="Protoporphyrinogen_oxidase"/>
</dbReference>
<keyword evidence="8 11" id="KW-0350">Heme biosynthesis</keyword>
<dbReference type="InterPro" id="IPR050464">
    <property type="entry name" value="Zeta_carotene_desat/Oxidored"/>
</dbReference>
<gene>
    <name evidence="13" type="ORF">GRF29_96g908077</name>
</gene>
<evidence type="ECO:0000256" key="3">
    <source>
        <dbReference type="ARBA" id="ARBA00010551"/>
    </source>
</evidence>
<evidence type="ECO:0000256" key="9">
    <source>
        <dbReference type="ARBA" id="ARBA00023244"/>
    </source>
</evidence>
<evidence type="ECO:0000256" key="10">
    <source>
        <dbReference type="ARBA" id="ARBA00047554"/>
    </source>
</evidence>
<reference evidence="13 14" key="1">
    <citation type="submission" date="2021-02" db="EMBL/GenBank/DDBJ databases">
        <title>Genome assembly of Pseudopithomyces chartarum.</title>
        <authorList>
            <person name="Jauregui R."/>
            <person name="Singh J."/>
            <person name="Voisey C."/>
        </authorList>
    </citation>
    <scope>NUCLEOTIDE SEQUENCE [LARGE SCALE GENOMIC DNA]</scope>
    <source>
        <strain evidence="13 14">AGR01</strain>
    </source>
</reference>
<organism evidence="13 14">
    <name type="scientific">Pseudopithomyces chartarum</name>
    <dbReference type="NCBI Taxonomy" id="1892770"/>
    <lineage>
        <taxon>Eukaryota</taxon>
        <taxon>Fungi</taxon>
        <taxon>Dikarya</taxon>
        <taxon>Ascomycota</taxon>
        <taxon>Pezizomycotina</taxon>
        <taxon>Dothideomycetes</taxon>
        <taxon>Pleosporomycetidae</taxon>
        <taxon>Pleosporales</taxon>
        <taxon>Massarineae</taxon>
        <taxon>Didymosphaeriaceae</taxon>
        <taxon>Pseudopithomyces</taxon>
    </lineage>
</organism>
<keyword evidence="14" id="KW-1185">Reference proteome</keyword>
<dbReference type="EMBL" id="WVTA01000008">
    <property type="protein sequence ID" value="KAK3207939.1"/>
    <property type="molecule type" value="Genomic_DNA"/>
</dbReference>
<evidence type="ECO:0000256" key="11">
    <source>
        <dbReference type="RuleBase" id="RU367069"/>
    </source>
</evidence>
<keyword evidence="6 11" id="KW-0274">FAD</keyword>
<dbReference type="InterPro" id="IPR036188">
    <property type="entry name" value="FAD/NAD-bd_sf"/>
</dbReference>
<evidence type="ECO:0000256" key="4">
    <source>
        <dbReference type="ARBA" id="ARBA00012867"/>
    </source>
</evidence>
<evidence type="ECO:0000256" key="1">
    <source>
        <dbReference type="ARBA" id="ARBA00002600"/>
    </source>
</evidence>
<dbReference type="GO" id="GO:0005743">
    <property type="term" value="C:mitochondrial inner membrane"/>
    <property type="evidence" value="ECO:0007669"/>
    <property type="project" value="UniProtKB-SubCell"/>
</dbReference>
<sequence length="569" mass="63644">MRLQKHAPSFDSALKRVALRAAAPPLCNRCRRHASSQAFPEKVAVLGGGISGLASAYFVAKEFPQSRITVHEANKDGGGWIQSRRIDVPGGDVLFEYGPRTLRPGKDALITAQLVQDLRLTDNVIFTSKDSPAARNRYIYYPDKPQRLPSSEDGVDFVQLAKLWQSGLLAGIPSALFEPFRSQRSSALRDESIGSFVQRRLDKRLGVNLASAVMHGIYAGDIWQLSARTLLAQAWQLEGYGGSIYKGMFQLQQQTSSPKTHMLFHPYDLDLYKAARDEVNLDGTFLAHLDRSAMFTFENGMAELTQALRSNLERNGRVDFKFGSRVQDYRLAKENQQQVDVIVGSRDSSSTEKYDLVISSLRNPDLTPFVTVMTINLYFPNPNLLRHQGFGYLIPQSVAFEQNPERALGVIFDSDAITGQDSAKGTKLTVMLGGHYWDGWQHYPTESDGYKLAMSLLRRHLGIKEEPTHYHVNLSKECIPQYTVGYEDRLRMYAYQVRDNFKGRVRVVGNQVGGVGVNDCIRGAWAMARGLRGVGWKGNGTGLERVLNENTWISAPADQGLERTNKTED</sequence>
<accession>A0AAN6LZ17</accession>
<dbReference type="InterPro" id="IPR002937">
    <property type="entry name" value="Amino_oxidase"/>
</dbReference>
<comment type="pathway">
    <text evidence="2 11">Porphyrin-containing compound metabolism; protoporphyrin-IX biosynthesis; protoporphyrin-IX from protoporphyrinogen-IX: step 1/1.</text>
</comment>
<dbReference type="NCBIfam" id="TIGR00562">
    <property type="entry name" value="proto_IX_ox"/>
    <property type="match status" value="1"/>
</dbReference>
<comment type="cofactor">
    <cofactor evidence="11">
        <name>FAD</name>
        <dbReference type="ChEBI" id="CHEBI:57692"/>
    </cofactor>
    <text evidence="11">Binds 1 FAD per subunit.</text>
</comment>
<dbReference type="SUPFAM" id="SSF54373">
    <property type="entry name" value="FAD-linked reductases, C-terminal domain"/>
    <property type="match status" value="1"/>
</dbReference>
<keyword evidence="5 11" id="KW-0285">Flavoprotein</keyword>
<dbReference type="PANTHER" id="PTHR42923:SF3">
    <property type="entry name" value="PROTOPORPHYRINOGEN OXIDASE"/>
    <property type="match status" value="1"/>
</dbReference>
<dbReference type="EC" id="1.3.3.4" evidence="4 11"/>
<dbReference type="Gene3D" id="3.50.50.60">
    <property type="entry name" value="FAD/NAD(P)-binding domain"/>
    <property type="match status" value="1"/>
</dbReference>
<feature type="domain" description="Amine oxidase" evidence="12">
    <location>
        <begin position="50"/>
        <end position="529"/>
    </location>
</feature>
<comment type="caution">
    <text evidence="13">The sequence shown here is derived from an EMBL/GenBank/DDBJ whole genome shotgun (WGS) entry which is preliminary data.</text>
</comment>
<proteinExistence type="inferred from homology"/>
<dbReference type="AlphaFoldDB" id="A0AAN6LZ17"/>
<evidence type="ECO:0000313" key="14">
    <source>
        <dbReference type="Proteomes" id="UP001280581"/>
    </source>
</evidence>
<name>A0AAN6LZ17_9PLEO</name>
<evidence type="ECO:0000256" key="2">
    <source>
        <dbReference type="ARBA" id="ARBA00005073"/>
    </source>
</evidence>
<dbReference type="Pfam" id="PF01593">
    <property type="entry name" value="Amino_oxidase"/>
    <property type="match status" value="1"/>
</dbReference>
<dbReference type="GO" id="GO:0004729">
    <property type="term" value="F:oxygen-dependent protoporphyrinogen oxidase activity"/>
    <property type="evidence" value="ECO:0007669"/>
    <property type="project" value="UniProtKB-UniRule"/>
</dbReference>
<evidence type="ECO:0000313" key="13">
    <source>
        <dbReference type="EMBL" id="KAK3207939.1"/>
    </source>
</evidence>
<dbReference type="GO" id="GO:0006782">
    <property type="term" value="P:protoporphyrinogen IX biosynthetic process"/>
    <property type="evidence" value="ECO:0007669"/>
    <property type="project" value="UniProtKB-UniRule"/>
</dbReference>
<comment type="similarity">
    <text evidence="3 11">Belongs to the protoporphyrinogen/coproporphyrinogen oxidase family. Protoporphyrinogen oxidase subfamily.</text>
</comment>
<evidence type="ECO:0000256" key="5">
    <source>
        <dbReference type="ARBA" id="ARBA00022630"/>
    </source>
</evidence>
<evidence type="ECO:0000256" key="7">
    <source>
        <dbReference type="ARBA" id="ARBA00023002"/>
    </source>
</evidence>